<dbReference type="NCBIfam" id="TIGR03071">
    <property type="entry name" value="couple_hipA"/>
    <property type="match status" value="1"/>
</dbReference>
<gene>
    <name evidence="2" type="ORF">JBJ86_05850</name>
</gene>
<dbReference type="GeneID" id="57036362"/>
<evidence type="ECO:0000259" key="1">
    <source>
        <dbReference type="Pfam" id="PF13657"/>
    </source>
</evidence>
<evidence type="ECO:0000313" key="2">
    <source>
        <dbReference type="EMBL" id="HAU1879779.1"/>
    </source>
</evidence>
<dbReference type="AlphaFoldDB" id="A0AAN5PH52"/>
<dbReference type="EMBL" id="DACWHX010000006">
    <property type="protein sequence ID" value="HAU1879779.1"/>
    <property type="molecule type" value="Genomic_DNA"/>
</dbReference>
<dbReference type="Proteomes" id="UP000866496">
    <property type="component" value="Unassembled WGS sequence"/>
</dbReference>
<sequence>MRKAYVSVSGIKAGILEELQGGTYQFTYFEDYHGAPVSLTMPLKNKVYDFDVFPPFFEGLLPEGIMLEALLRKYKIDKNDYFGQLILVGQDVVGAVTIEEIR</sequence>
<name>A0AAN5PH52_LEGPN</name>
<dbReference type="Pfam" id="PF13657">
    <property type="entry name" value="Couple_hipA"/>
    <property type="match status" value="1"/>
</dbReference>
<dbReference type="InterPro" id="IPR017508">
    <property type="entry name" value="HipA_N1"/>
</dbReference>
<reference evidence="2" key="2">
    <citation type="submission" date="2019-10" db="EMBL/GenBank/DDBJ databases">
        <authorList>
            <consortium name="NCBI Pathogen Detection Project"/>
        </authorList>
    </citation>
    <scope>NUCLEOTIDE SEQUENCE</scope>
    <source>
        <strain evidence="2">AZ00058701</strain>
    </source>
</reference>
<dbReference type="RefSeq" id="WP_010948073.1">
    <property type="nucleotide sequence ID" value="NZ_CCZO01000021.1"/>
</dbReference>
<feature type="domain" description="HipA N-terminal subdomain 1" evidence="1">
    <location>
        <begin position="5"/>
        <end position="98"/>
    </location>
</feature>
<accession>A0AAN5PH52</accession>
<evidence type="ECO:0000313" key="3">
    <source>
        <dbReference type="Proteomes" id="UP000866496"/>
    </source>
</evidence>
<proteinExistence type="predicted"/>
<dbReference type="SMR" id="A0AAN5PH52"/>
<protein>
    <submittedName>
        <fullName evidence="2">Toxin HipA</fullName>
    </submittedName>
</protein>
<comment type="caution">
    <text evidence="2">The sequence shown here is derived from an EMBL/GenBank/DDBJ whole genome shotgun (WGS) entry which is preliminary data.</text>
</comment>
<reference evidence="2" key="1">
    <citation type="journal article" date="2018" name="Genome Biol.">
        <title>SKESA: strategic k-mer extension for scrupulous assemblies.</title>
        <authorList>
            <person name="Souvorov A."/>
            <person name="Agarwala R."/>
            <person name="Lipman D.J."/>
        </authorList>
    </citation>
    <scope>NUCLEOTIDE SEQUENCE</scope>
    <source>
        <strain evidence="2">AZ00058701</strain>
    </source>
</reference>
<organism evidence="2 3">
    <name type="scientific">Legionella pneumophila</name>
    <dbReference type="NCBI Taxonomy" id="446"/>
    <lineage>
        <taxon>Bacteria</taxon>
        <taxon>Pseudomonadati</taxon>
        <taxon>Pseudomonadota</taxon>
        <taxon>Gammaproteobacteria</taxon>
        <taxon>Legionellales</taxon>
        <taxon>Legionellaceae</taxon>
        <taxon>Legionella</taxon>
    </lineage>
</organism>